<gene>
    <name evidence="2" type="ORF">Ddye_009516</name>
</gene>
<accession>A0AAD9XBK1</accession>
<evidence type="ECO:0000313" key="2">
    <source>
        <dbReference type="EMBL" id="KAK2656464.1"/>
    </source>
</evidence>
<name>A0AAD9XBK1_9ROSI</name>
<keyword evidence="1" id="KW-1133">Transmembrane helix</keyword>
<dbReference type="AlphaFoldDB" id="A0AAD9XBK1"/>
<feature type="transmembrane region" description="Helical" evidence="1">
    <location>
        <begin position="68"/>
        <end position="89"/>
    </location>
</feature>
<proteinExistence type="predicted"/>
<dbReference type="Proteomes" id="UP001280121">
    <property type="component" value="Unassembled WGS sequence"/>
</dbReference>
<evidence type="ECO:0000313" key="3">
    <source>
        <dbReference type="Proteomes" id="UP001280121"/>
    </source>
</evidence>
<organism evidence="2 3">
    <name type="scientific">Dipteronia dyeriana</name>
    <dbReference type="NCBI Taxonomy" id="168575"/>
    <lineage>
        <taxon>Eukaryota</taxon>
        <taxon>Viridiplantae</taxon>
        <taxon>Streptophyta</taxon>
        <taxon>Embryophyta</taxon>
        <taxon>Tracheophyta</taxon>
        <taxon>Spermatophyta</taxon>
        <taxon>Magnoliopsida</taxon>
        <taxon>eudicotyledons</taxon>
        <taxon>Gunneridae</taxon>
        <taxon>Pentapetalae</taxon>
        <taxon>rosids</taxon>
        <taxon>malvids</taxon>
        <taxon>Sapindales</taxon>
        <taxon>Sapindaceae</taxon>
        <taxon>Hippocastanoideae</taxon>
        <taxon>Acereae</taxon>
        <taxon>Dipteronia</taxon>
    </lineage>
</organism>
<dbReference type="EMBL" id="JANJYI010000003">
    <property type="protein sequence ID" value="KAK2656464.1"/>
    <property type="molecule type" value="Genomic_DNA"/>
</dbReference>
<reference evidence="2" key="1">
    <citation type="journal article" date="2023" name="Plant J.">
        <title>Genome sequences and population genomics provide insights into the demographic history, inbreeding, and mutation load of two 'living fossil' tree species of Dipteronia.</title>
        <authorList>
            <person name="Feng Y."/>
            <person name="Comes H.P."/>
            <person name="Chen J."/>
            <person name="Zhu S."/>
            <person name="Lu R."/>
            <person name="Zhang X."/>
            <person name="Li P."/>
            <person name="Qiu J."/>
            <person name="Olsen K.M."/>
            <person name="Qiu Y."/>
        </authorList>
    </citation>
    <scope>NUCLEOTIDE SEQUENCE</scope>
    <source>
        <strain evidence="2">KIB01</strain>
    </source>
</reference>
<protein>
    <submittedName>
        <fullName evidence="2">Uncharacterized protein</fullName>
    </submittedName>
</protein>
<sequence>MWWKRGRTNENWVKAFWGKYGSLPITYLVLPLGGRPCEKDFWKLMESRIDCRLAPCNKKFLNKSGRLVLIKVVVASILIYFMFVFKIPIRVAQNVERLQKNSFLGDDLGEKKLNMVSWEIMCKAKANDGLGIAIESLYDKVSNSTMVLNDGLKVKVRKGDKASFWKDIRCEESPLKLAFPRIFAFETKKLGPIIDFGRWLDGN</sequence>
<evidence type="ECO:0000256" key="1">
    <source>
        <dbReference type="SAM" id="Phobius"/>
    </source>
</evidence>
<keyword evidence="3" id="KW-1185">Reference proteome</keyword>
<comment type="caution">
    <text evidence="2">The sequence shown here is derived from an EMBL/GenBank/DDBJ whole genome shotgun (WGS) entry which is preliminary data.</text>
</comment>
<dbReference type="PANTHER" id="PTHR33116">
    <property type="entry name" value="REVERSE TRANSCRIPTASE ZINC-BINDING DOMAIN-CONTAINING PROTEIN-RELATED-RELATED"/>
    <property type="match status" value="1"/>
</dbReference>
<keyword evidence="1" id="KW-0812">Transmembrane</keyword>
<keyword evidence="1" id="KW-0472">Membrane</keyword>
<dbReference type="PANTHER" id="PTHR33116:SF78">
    <property type="entry name" value="OS12G0587133 PROTEIN"/>
    <property type="match status" value="1"/>
</dbReference>